<dbReference type="InterPro" id="IPR006127">
    <property type="entry name" value="ZnuA-like"/>
</dbReference>
<reference evidence="5" key="1">
    <citation type="submission" date="2017-09" db="EMBL/GenBank/DDBJ databases">
        <title>Depth-based differentiation of microbial function through sediment-hosted aquifers and enrichment of novel symbionts in the deep terrestrial subsurface.</title>
        <authorList>
            <person name="Probst A.J."/>
            <person name="Ladd B."/>
            <person name="Jarett J.K."/>
            <person name="Geller-Mcgrath D.E."/>
            <person name="Sieber C.M.K."/>
            <person name="Emerson J.B."/>
            <person name="Anantharaman K."/>
            <person name="Thomas B.C."/>
            <person name="Malmstrom R."/>
            <person name="Stieglmeier M."/>
            <person name="Klingl A."/>
            <person name="Woyke T."/>
            <person name="Ryan C.M."/>
            <person name="Banfield J.F."/>
        </authorList>
    </citation>
    <scope>NUCLEOTIDE SEQUENCE [LARGE SCALE GENOMIC DNA]</scope>
</reference>
<dbReference type="Pfam" id="PF01297">
    <property type="entry name" value="ZnuA"/>
    <property type="match status" value="1"/>
</dbReference>
<evidence type="ECO:0000313" key="4">
    <source>
        <dbReference type="EMBL" id="PIT86604.1"/>
    </source>
</evidence>
<proteinExistence type="inferred from homology"/>
<keyword evidence="2" id="KW-0813">Transport</keyword>
<sequence length="171" mass="19210">EHGEFNPHYWLSPANAIAMVQSIEEELSALDPTNATAYKQNAQNYIAELRAKDTQWKTSITSLDNKNIVTFHDAFGYFAEHFGLSVLATFEEFPGKEPTPQYLARLQEDVKEHNVKTMYLEPQLAVGAIKSFAKDQNVELGILDPLGGVDGRNSYIELIDYNVQTIVSTNK</sequence>
<dbReference type="EMBL" id="PFBZ01000098">
    <property type="protein sequence ID" value="PIT86604.1"/>
    <property type="molecule type" value="Genomic_DNA"/>
</dbReference>
<evidence type="ECO:0000256" key="1">
    <source>
        <dbReference type="ARBA" id="ARBA00011028"/>
    </source>
</evidence>
<comment type="caution">
    <text evidence="4">The sequence shown here is derived from an EMBL/GenBank/DDBJ whole genome shotgun (WGS) entry which is preliminary data.</text>
</comment>
<protein>
    <submittedName>
        <fullName evidence="4">Zinc ABC transporter substrate-binding protein</fullName>
    </submittedName>
</protein>
<comment type="similarity">
    <text evidence="1">Belongs to the bacterial solute-binding protein 9 family.</text>
</comment>
<dbReference type="GO" id="GO:0046872">
    <property type="term" value="F:metal ion binding"/>
    <property type="evidence" value="ECO:0007669"/>
    <property type="project" value="InterPro"/>
</dbReference>
<dbReference type="PANTHER" id="PTHR42953:SF3">
    <property type="entry name" value="HIGH-AFFINITY ZINC UPTAKE SYSTEM PROTEIN ZNUA"/>
    <property type="match status" value="1"/>
</dbReference>
<dbReference type="Gene3D" id="3.40.50.1980">
    <property type="entry name" value="Nitrogenase molybdenum iron protein domain"/>
    <property type="match status" value="2"/>
</dbReference>
<accession>A0A2M6W1B7</accession>
<keyword evidence="3" id="KW-0732">Signal</keyword>
<feature type="non-terminal residue" evidence="4">
    <location>
        <position position="1"/>
    </location>
</feature>
<dbReference type="AlphaFoldDB" id="A0A2M6W1B7"/>
<dbReference type="InterPro" id="IPR050492">
    <property type="entry name" value="Bact_metal-bind_prot9"/>
</dbReference>
<dbReference type="PANTHER" id="PTHR42953">
    <property type="entry name" value="HIGH-AFFINITY ZINC UPTAKE SYSTEM PROTEIN ZNUA-RELATED"/>
    <property type="match status" value="1"/>
</dbReference>
<name>A0A2M6W1B7_9BACT</name>
<evidence type="ECO:0000256" key="2">
    <source>
        <dbReference type="ARBA" id="ARBA00022448"/>
    </source>
</evidence>
<evidence type="ECO:0000313" key="5">
    <source>
        <dbReference type="Proteomes" id="UP000229362"/>
    </source>
</evidence>
<gene>
    <name evidence="4" type="ORF">COU33_02210</name>
</gene>
<dbReference type="Proteomes" id="UP000229362">
    <property type="component" value="Unassembled WGS sequence"/>
</dbReference>
<organism evidence="4 5">
    <name type="scientific">Candidatus Magasanikbacteria bacterium CG10_big_fil_rev_8_21_14_0_10_43_6</name>
    <dbReference type="NCBI Taxonomy" id="1974650"/>
    <lineage>
        <taxon>Bacteria</taxon>
        <taxon>Candidatus Magasanikiibacteriota</taxon>
    </lineage>
</organism>
<dbReference type="GO" id="GO:0030001">
    <property type="term" value="P:metal ion transport"/>
    <property type="evidence" value="ECO:0007669"/>
    <property type="project" value="InterPro"/>
</dbReference>
<evidence type="ECO:0000256" key="3">
    <source>
        <dbReference type="ARBA" id="ARBA00022729"/>
    </source>
</evidence>
<dbReference type="SUPFAM" id="SSF53807">
    <property type="entry name" value="Helical backbone' metal receptor"/>
    <property type="match status" value="1"/>
</dbReference>